<keyword evidence="2" id="KW-1185">Reference proteome</keyword>
<protein>
    <submittedName>
        <fullName evidence="1">Uncharacterized protein</fullName>
    </submittedName>
</protein>
<accession>A0ACB9TWJ8</accession>
<gene>
    <name evidence="1" type="ORF">MML48_1g19914</name>
</gene>
<evidence type="ECO:0000313" key="1">
    <source>
        <dbReference type="EMBL" id="KAI4471338.1"/>
    </source>
</evidence>
<organism evidence="1 2">
    <name type="scientific">Holotrichia oblita</name>
    <name type="common">Chafer beetle</name>
    <dbReference type="NCBI Taxonomy" id="644536"/>
    <lineage>
        <taxon>Eukaryota</taxon>
        <taxon>Metazoa</taxon>
        <taxon>Ecdysozoa</taxon>
        <taxon>Arthropoda</taxon>
        <taxon>Hexapoda</taxon>
        <taxon>Insecta</taxon>
        <taxon>Pterygota</taxon>
        <taxon>Neoptera</taxon>
        <taxon>Endopterygota</taxon>
        <taxon>Coleoptera</taxon>
        <taxon>Polyphaga</taxon>
        <taxon>Scarabaeiformia</taxon>
        <taxon>Scarabaeidae</taxon>
        <taxon>Melolonthinae</taxon>
        <taxon>Holotrichia</taxon>
    </lineage>
</organism>
<evidence type="ECO:0000313" key="2">
    <source>
        <dbReference type="Proteomes" id="UP001056778"/>
    </source>
</evidence>
<name>A0ACB9TWJ8_HOLOL</name>
<dbReference type="Proteomes" id="UP001056778">
    <property type="component" value="Chromosome 1"/>
</dbReference>
<proteinExistence type="predicted"/>
<reference evidence="1" key="1">
    <citation type="submission" date="2022-04" db="EMBL/GenBank/DDBJ databases">
        <title>Chromosome-scale genome assembly of Holotrichia oblita Faldermann.</title>
        <authorList>
            <person name="Rongchong L."/>
        </authorList>
    </citation>
    <scope>NUCLEOTIDE SEQUENCE</scope>
    <source>
        <strain evidence="1">81SQS9</strain>
    </source>
</reference>
<dbReference type="EMBL" id="CM043015">
    <property type="protein sequence ID" value="KAI4471338.1"/>
    <property type="molecule type" value="Genomic_DNA"/>
</dbReference>
<sequence>MGSRDSIVATLRKPEGFKGHPLFADDRGVDPETDKICQIRPDMNDPASLKYLMKISDFNQCGVLKRNGYVHVRIWFPQFPGVVMQSDQELIIMCKPPEPTVIENKAAGFAGVFRMAPEYLEWSKKLPVV</sequence>
<comment type="caution">
    <text evidence="1">The sequence shown here is derived from an EMBL/GenBank/DDBJ whole genome shotgun (WGS) entry which is preliminary data.</text>
</comment>